<dbReference type="PANTHER" id="PTHR43194:SF2">
    <property type="entry name" value="PEROXISOMAL MEMBRANE PROTEIN LPX1"/>
    <property type="match status" value="1"/>
</dbReference>
<feature type="domain" description="AB hydrolase-1" evidence="1">
    <location>
        <begin position="34"/>
        <end position="275"/>
    </location>
</feature>
<reference evidence="2 3" key="1">
    <citation type="submission" date="2020-03" db="EMBL/GenBank/DDBJ databases">
        <title>Genomic Encyclopedia of Type Strains, Phase III (KMG-III): the genomes of soil and plant-associated and newly described type strains.</title>
        <authorList>
            <person name="Whitman W."/>
        </authorList>
    </citation>
    <scope>NUCLEOTIDE SEQUENCE [LARGE SCALE GENOMIC DNA]</scope>
    <source>
        <strain evidence="2 3">CECT 8804</strain>
    </source>
</reference>
<accession>A0ABX0TSA0</accession>
<name>A0ABX0TSA0_9SPHN</name>
<sequence>MTIVGVSRTWASADGLTLHAYEYAAADGPEKLPVICVHGLTRNGRDFDALAPWIAARGRRVLAVDVRGRGLSDRDPQARYHLPVYTADLRAMMAALRIARAHFVGTSMGGLIVMELAGEAPELIASAVINDVGPELSPVGLARIGTYVGGAPVFGSWDEAETYLCRLNGDALPHYGAEDWARMARRLFREQEGGISADYDRAIAGAFATSPTPSDPWMLWDKLADGRPILLLRGALSDLLTEEAAQRMLRPGVRYTIVPGVGHAPMLDEPVALAAIGDHLADLP</sequence>
<proteinExistence type="predicted"/>
<dbReference type="Proteomes" id="UP000727456">
    <property type="component" value="Unassembled WGS sequence"/>
</dbReference>
<evidence type="ECO:0000259" key="1">
    <source>
        <dbReference type="Pfam" id="PF12697"/>
    </source>
</evidence>
<dbReference type="RefSeq" id="WP_167073232.1">
    <property type="nucleotide sequence ID" value="NZ_JAAOZC010000004.1"/>
</dbReference>
<dbReference type="InterPro" id="IPR029058">
    <property type="entry name" value="AB_hydrolase_fold"/>
</dbReference>
<dbReference type="InterPro" id="IPR050228">
    <property type="entry name" value="Carboxylesterase_BioH"/>
</dbReference>
<dbReference type="InterPro" id="IPR000073">
    <property type="entry name" value="AB_hydrolase_1"/>
</dbReference>
<dbReference type="Pfam" id="PF12697">
    <property type="entry name" value="Abhydrolase_6"/>
    <property type="match status" value="1"/>
</dbReference>
<dbReference type="EMBL" id="JAAOZC010000004">
    <property type="protein sequence ID" value="NIJ08401.1"/>
    <property type="molecule type" value="Genomic_DNA"/>
</dbReference>
<dbReference type="PANTHER" id="PTHR43194">
    <property type="entry name" value="HYDROLASE ALPHA/BETA FOLD FAMILY"/>
    <property type="match status" value="1"/>
</dbReference>
<dbReference type="Gene3D" id="3.40.50.1820">
    <property type="entry name" value="alpha/beta hydrolase"/>
    <property type="match status" value="1"/>
</dbReference>
<protein>
    <submittedName>
        <fullName evidence="2">Pimeloyl-ACP methyl ester carboxylesterase</fullName>
    </submittedName>
</protein>
<comment type="caution">
    <text evidence="2">The sequence shown here is derived from an EMBL/GenBank/DDBJ whole genome shotgun (WGS) entry which is preliminary data.</text>
</comment>
<gene>
    <name evidence="2" type="ORF">FHS31_002018</name>
</gene>
<evidence type="ECO:0000313" key="2">
    <source>
        <dbReference type="EMBL" id="NIJ08401.1"/>
    </source>
</evidence>
<dbReference type="PRINTS" id="PR00111">
    <property type="entry name" value="ABHYDROLASE"/>
</dbReference>
<evidence type="ECO:0000313" key="3">
    <source>
        <dbReference type="Proteomes" id="UP000727456"/>
    </source>
</evidence>
<organism evidence="2 3">
    <name type="scientific">Sphingomonas vulcanisoli</name>
    <dbReference type="NCBI Taxonomy" id="1658060"/>
    <lineage>
        <taxon>Bacteria</taxon>
        <taxon>Pseudomonadati</taxon>
        <taxon>Pseudomonadota</taxon>
        <taxon>Alphaproteobacteria</taxon>
        <taxon>Sphingomonadales</taxon>
        <taxon>Sphingomonadaceae</taxon>
        <taxon>Sphingomonas</taxon>
    </lineage>
</organism>
<keyword evidence="3" id="KW-1185">Reference proteome</keyword>
<dbReference type="SUPFAM" id="SSF53474">
    <property type="entry name" value="alpha/beta-Hydrolases"/>
    <property type="match status" value="1"/>
</dbReference>